<dbReference type="Proteomes" id="UP000222564">
    <property type="component" value="Unassembled WGS sequence"/>
</dbReference>
<dbReference type="EMBL" id="AWQQ01000088">
    <property type="protein sequence ID" value="PHJ37632.1"/>
    <property type="molecule type" value="Genomic_DNA"/>
</dbReference>
<accession>A0A2C6MDF9</accession>
<keyword evidence="2" id="KW-1185">Reference proteome</keyword>
<protein>
    <submittedName>
        <fullName evidence="1">Uncharacterized protein</fullName>
    </submittedName>
</protein>
<evidence type="ECO:0000313" key="1">
    <source>
        <dbReference type="EMBL" id="PHJ37632.1"/>
    </source>
</evidence>
<gene>
    <name evidence="1" type="ORF">P378_15160</name>
</gene>
<name>A0A2C6MDF9_9FIRM</name>
<proteinExistence type="predicted"/>
<dbReference type="AlphaFoldDB" id="A0A2C6MDF9"/>
<evidence type="ECO:0000313" key="2">
    <source>
        <dbReference type="Proteomes" id="UP000222564"/>
    </source>
</evidence>
<dbReference type="RefSeq" id="WP_274378726.1">
    <property type="nucleotide sequence ID" value="NZ_AWQQ01000088.1"/>
</dbReference>
<organism evidence="1 2">
    <name type="scientific">Desulforamulus profundi</name>
    <dbReference type="NCBI Taxonomy" id="1383067"/>
    <lineage>
        <taxon>Bacteria</taxon>
        <taxon>Bacillati</taxon>
        <taxon>Bacillota</taxon>
        <taxon>Clostridia</taxon>
        <taxon>Eubacteriales</taxon>
        <taxon>Peptococcaceae</taxon>
        <taxon>Desulforamulus</taxon>
    </lineage>
</organism>
<sequence>MHYRGLDRLLQDLPLEPVPEDLTKNIMAAIQPLVAERRKK</sequence>
<reference evidence="1 2" key="1">
    <citation type="submission" date="2013-09" db="EMBL/GenBank/DDBJ databases">
        <title>Biodegradation of hydrocarbons in the deep terrestrial subsurface : characterization of a microbial consortium composed of two Desulfotomaculum species originating from a deep geological formation.</title>
        <authorList>
            <person name="Aullo T."/>
            <person name="Berlendis S."/>
            <person name="Lascourreges J.-F."/>
            <person name="Dessort D."/>
            <person name="Saint-Laurent S."/>
            <person name="Schraauwers B."/>
            <person name="Mas J."/>
            <person name="Magot M."/>
            <person name="Ranchou-Peyruse A."/>
        </authorList>
    </citation>
    <scope>NUCLEOTIDE SEQUENCE [LARGE SCALE GENOMIC DNA]</scope>
    <source>
        <strain evidence="1 2">Bs107</strain>
    </source>
</reference>
<comment type="caution">
    <text evidence="1">The sequence shown here is derived from an EMBL/GenBank/DDBJ whole genome shotgun (WGS) entry which is preliminary data.</text>
</comment>